<dbReference type="GO" id="GO:0045944">
    <property type="term" value="P:positive regulation of transcription by RNA polymerase II"/>
    <property type="evidence" value="ECO:0007669"/>
    <property type="project" value="TreeGrafter"/>
</dbReference>
<dbReference type="InterPro" id="IPR007502">
    <property type="entry name" value="Helicase-assoc_dom"/>
</dbReference>
<evidence type="ECO:0000259" key="6">
    <source>
        <dbReference type="SMART" id="SM00847"/>
    </source>
</evidence>
<dbReference type="InterPro" id="IPR027417">
    <property type="entry name" value="P-loop_NTPase"/>
</dbReference>
<dbReference type="EMBL" id="WNWW01000283">
    <property type="protein sequence ID" value="KAF3426943.1"/>
    <property type="molecule type" value="Genomic_DNA"/>
</dbReference>
<dbReference type="Proteomes" id="UP000655588">
    <property type="component" value="Unassembled WGS sequence"/>
</dbReference>
<dbReference type="GO" id="GO:0016887">
    <property type="term" value="F:ATP hydrolysis activity"/>
    <property type="evidence" value="ECO:0007669"/>
    <property type="project" value="TreeGrafter"/>
</dbReference>
<gene>
    <name evidence="7" type="ORF">E2986_01453</name>
</gene>
<dbReference type="InterPro" id="IPR048333">
    <property type="entry name" value="HA2_WH"/>
</dbReference>
<evidence type="ECO:0000313" key="7">
    <source>
        <dbReference type="EMBL" id="KAF3426943.1"/>
    </source>
</evidence>
<keyword evidence="3" id="KW-0378">Hydrolase</keyword>
<name>A0A833WBI5_9HYME</name>
<dbReference type="GO" id="GO:1990904">
    <property type="term" value="C:ribonucleoprotein complex"/>
    <property type="evidence" value="ECO:0007669"/>
    <property type="project" value="TreeGrafter"/>
</dbReference>
<accession>A0A833WBI5</accession>
<comment type="similarity">
    <text evidence="1">Belongs to the DEAD box helicase family. DEAH subfamily.</text>
</comment>
<organism evidence="7 8">
    <name type="scientific">Frieseomelitta varia</name>
    <dbReference type="NCBI Taxonomy" id="561572"/>
    <lineage>
        <taxon>Eukaryota</taxon>
        <taxon>Metazoa</taxon>
        <taxon>Ecdysozoa</taxon>
        <taxon>Arthropoda</taxon>
        <taxon>Hexapoda</taxon>
        <taxon>Insecta</taxon>
        <taxon>Pterygota</taxon>
        <taxon>Neoptera</taxon>
        <taxon>Endopterygota</taxon>
        <taxon>Hymenoptera</taxon>
        <taxon>Apocrita</taxon>
        <taxon>Aculeata</taxon>
        <taxon>Apoidea</taxon>
        <taxon>Anthophila</taxon>
        <taxon>Apidae</taxon>
        <taxon>Frieseomelitta</taxon>
    </lineage>
</organism>
<evidence type="ECO:0000256" key="1">
    <source>
        <dbReference type="ARBA" id="ARBA00008792"/>
    </source>
</evidence>
<dbReference type="Pfam" id="PF04408">
    <property type="entry name" value="WHD_HA2"/>
    <property type="match status" value="1"/>
</dbReference>
<proteinExistence type="inferred from homology"/>
<reference evidence="7" key="1">
    <citation type="submission" date="2019-11" db="EMBL/GenBank/DDBJ databases">
        <title>The nuclear and mitochondrial genomes of Frieseomelitta varia - a highly eusocial stingless bee (Meliponini) with a permanently sterile worker caste.</title>
        <authorList>
            <person name="Freitas F.C.P."/>
            <person name="Lourenco A.P."/>
            <person name="Nunes F.M.F."/>
            <person name="Paschoal A.R."/>
            <person name="Abreu F.C.P."/>
            <person name="Barbin F.O."/>
            <person name="Bataglia L."/>
            <person name="Cardoso-Junior C.A.M."/>
            <person name="Cervoni M.S."/>
            <person name="Silva S.R."/>
            <person name="Dalarmi F."/>
            <person name="Del Lama M.A."/>
            <person name="Depintor T.S."/>
            <person name="Ferreira K.M."/>
            <person name="Goria P.S."/>
            <person name="Jaskot M.C."/>
            <person name="Lago D.C."/>
            <person name="Luna-Lucena D."/>
            <person name="Moda L.M."/>
            <person name="Nascimento L."/>
            <person name="Pedrino M."/>
            <person name="Rabico F.O."/>
            <person name="Sanches F.C."/>
            <person name="Santos D.E."/>
            <person name="Santos C.G."/>
            <person name="Vieira J."/>
            <person name="Lopes T.F."/>
            <person name="Barchuk A.R."/>
            <person name="Hartfelder K."/>
            <person name="Simoes Z.L.P."/>
            <person name="Bitondi M.M.G."/>
            <person name="Pinheiro D.G."/>
        </authorList>
    </citation>
    <scope>NUCLEOTIDE SEQUENCE</scope>
    <source>
        <strain evidence="7">USP_RPSP 00005682</strain>
        <tissue evidence="7">Whole individual</tissue>
    </source>
</reference>
<dbReference type="GO" id="GO:0005730">
    <property type="term" value="C:nucleolus"/>
    <property type="evidence" value="ECO:0007669"/>
    <property type="project" value="TreeGrafter"/>
</dbReference>
<dbReference type="GO" id="GO:0050684">
    <property type="term" value="P:regulation of mRNA processing"/>
    <property type="evidence" value="ECO:0007669"/>
    <property type="project" value="TreeGrafter"/>
</dbReference>
<dbReference type="GO" id="GO:0005524">
    <property type="term" value="F:ATP binding"/>
    <property type="evidence" value="ECO:0007669"/>
    <property type="project" value="UniProtKB-KW"/>
</dbReference>
<dbReference type="GO" id="GO:0003724">
    <property type="term" value="F:RNA helicase activity"/>
    <property type="evidence" value="ECO:0007669"/>
    <property type="project" value="TreeGrafter"/>
</dbReference>
<evidence type="ECO:0000256" key="2">
    <source>
        <dbReference type="ARBA" id="ARBA00022741"/>
    </source>
</evidence>
<sequence length="433" mass="48045">MDEHITPEMFRTPLHELALSIKLLRLGSIGKFLSKAIEPPPIDAVIEAEVILREMKCLDENNELTPLGKILARLPIEPRLGKMMILGCIFRVGDALSTMAANSTTFPEVYNMGPDVRRLSAEQKWFAGARYSDHVAMLHAFQAWEEARAGGEYAELAFCDSKNLSMATLRVTWEAKNQLQALLQSAGFPEETLCPTPLNYQAGADVRLDTITALLCMGLYPNVCYHKEKRKVLTTESKAALIHKTSIRTRAVSCKQMTMVSPIHLLLFGSRKVEYVDKIVKLDNWINLDMDPVHAAAIVALRPALESLVVKAAKEPETILQLSPNEQKVLNVIKALCIMNACRYELDQITDGGFYSRGPRRRQSINFYPESGAPSKLMRGSSNYRGSGSGYPRYDNYGGYRSNGNRGYGMNNSRGRGGGWGGRGGGGGYRGRY</sequence>
<evidence type="ECO:0000256" key="3">
    <source>
        <dbReference type="ARBA" id="ARBA00022801"/>
    </source>
</evidence>
<feature type="domain" description="Helicase-associated" evidence="6">
    <location>
        <begin position="47"/>
        <end position="138"/>
    </location>
</feature>
<dbReference type="GO" id="GO:0043138">
    <property type="term" value="F:3'-5' DNA helicase activity"/>
    <property type="evidence" value="ECO:0007669"/>
    <property type="project" value="TreeGrafter"/>
</dbReference>
<dbReference type="Gene3D" id="1.20.120.1080">
    <property type="match status" value="1"/>
</dbReference>
<dbReference type="SUPFAM" id="SSF52540">
    <property type="entry name" value="P-loop containing nucleoside triphosphate hydrolases"/>
    <property type="match status" value="1"/>
</dbReference>
<comment type="caution">
    <text evidence="7">The sequence shown here is derived from an EMBL/GenBank/DDBJ whole genome shotgun (WGS) entry which is preliminary data.</text>
</comment>
<keyword evidence="5" id="KW-0067">ATP-binding</keyword>
<dbReference type="PANTHER" id="PTHR18934:SF119">
    <property type="entry name" value="ATP-DEPENDENT RNA HELICASE A"/>
    <property type="match status" value="1"/>
</dbReference>
<dbReference type="PANTHER" id="PTHR18934">
    <property type="entry name" value="ATP-DEPENDENT RNA HELICASE"/>
    <property type="match status" value="1"/>
</dbReference>
<keyword evidence="4" id="KW-0347">Helicase</keyword>
<dbReference type="GO" id="GO:0003723">
    <property type="term" value="F:RNA binding"/>
    <property type="evidence" value="ECO:0007669"/>
    <property type="project" value="TreeGrafter"/>
</dbReference>
<evidence type="ECO:0000256" key="5">
    <source>
        <dbReference type="ARBA" id="ARBA00022840"/>
    </source>
</evidence>
<protein>
    <recommendedName>
        <fullName evidence="6">Helicase-associated domain-containing protein</fullName>
    </recommendedName>
</protein>
<dbReference type="SMART" id="SM00847">
    <property type="entry name" value="HA2"/>
    <property type="match status" value="1"/>
</dbReference>
<dbReference type="AlphaFoldDB" id="A0A833WBI5"/>
<keyword evidence="8" id="KW-1185">Reference proteome</keyword>
<evidence type="ECO:0000313" key="8">
    <source>
        <dbReference type="Proteomes" id="UP000655588"/>
    </source>
</evidence>
<keyword evidence="2" id="KW-0547">Nucleotide-binding</keyword>
<evidence type="ECO:0000256" key="4">
    <source>
        <dbReference type="ARBA" id="ARBA00022806"/>
    </source>
</evidence>